<dbReference type="RefSeq" id="WP_175561882.1">
    <property type="nucleotide sequence ID" value="NZ_FQUP01000003.1"/>
</dbReference>
<evidence type="ECO:0000313" key="2">
    <source>
        <dbReference type="EMBL" id="SHG03579.1"/>
    </source>
</evidence>
<accession>A0A1M5GIP2</accession>
<protein>
    <submittedName>
        <fullName evidence="2">Uncharacterized protein</fullName>
    </submittedName>
</protein>
<keyword evidence="1" id="KW-1133">Transmembrane helix</keyword>
<keyword evidence="1" id="KW-0812">Transmembrane</keyword>
<evidence type="ECO:0000256" key="1">
    <source>
        <dbReference type="SAM" id="Phobius"/>
    </source>
</evidence>
<sequence>MIAIGCISPIILGVIGVLVGNWLDGSSGAIWGGVAGLIGGGVSLAAMGWLARQLKQ</sequence>
<dbReference type="EMBL" id="FQUP01000003">
    <property type="protein sequence ID" value="SHG03579.1"/>
    <property type="molecule type" value="Genomic_DNA"/>
</dbReference>
<evidence type="ECO:0000313" key="3">
    <source>
        <dbReference type="Proteomes" id="UP000184485"/>
    </source>
</evidence>
<dbReference type="Proteomes" id="UP000184485">
    <property type="component" value="Unassembled WGS sequence"/>
</dbReference>
<keyword evidence="1" id="KW-0472">Membrane</keyword>
<feature type="transmembrane region" description="Helical" evidence="1">
    <location>
        <begin position="7"/>
        <end position="23"/>
    </location>
</feature>
<feature type="transmembrane region" description="Helical" evidence="1">
    <location>
        <begin position="29"/>
        <end position="51"/>
    </location>
</feature>
<organism evidence="2 3">
    <name type="scientific">Kaistia soli DSM 19436</name>
    <dbReference type="NCBI Taxonomy" id="1122133"/>
    <lineage>
        <taxon>Bacteria</taxon>
        <taxon>Pseudomonadati</taxon>
        <taxon>Pseudomonadota</taxon>
        <taxon>Alphaproteobacteria</taxon>
        <taxon>Hyphomicrobiales</taxon>
        <taxon>Kaistiaceae</taxon>
        <taxon>Kaistia</taxon>
    </lineage>
</organism>
<reference evidence="2 3" key="1">
    <citation type="submission" date="2016-11" db="EMBL/GenBank/DDBJ databases">
        <authorList>
            <person name="Jaros S."/>
            <person name="Januszkiewicz K."/>
            <person name="Wedrychowicz H."/>
        </authorList>
    </citation>
    <scope>NUCLEOTIDE SEQUENCE [LARGE SCALE GENOMIC DNA]</scope>
    <source>
        <strain evidence="2 3">DSM 19436</strain>
    </source>
</reference>
<gene>
    <name evidence="2" type="ORF">SAMN02745157_3422</name>
</gene>
<dbReference type="AlphaFoldDB" id="A0A1M5GIP2"/>
<keyword evidence="3" id="KW-1185">Reference proteome</keyword>
<proteinExistence type="predicted"/>
<name>A0A1M5GIP2_9HYPH</name>